<dbReference type="PANTHER" id="PTHR33744">
    <property type="entry name" value="CARBOHYDRATE DIACID REGULATOR"/>
    <property type="match status" value="1"/>
</dbReference>
<dbReference type="PANTHER" id="PTHR33744:SF7">
    <property type="entry name" value="PUCR FAMILY TRANSCRIPTIONAL REGULATOR"/>
    <property type="match status" value="1"/>
</dbReference>
<dbReference type="Pfam" id="PF13556">
    <property type="entry name" value="HTH_30"/>
    <property type="match status" value="1"/>
</dbReference>
<protein>
    <submittedName>
        <fullName evidence="6">PucR family transcriptional regulator ligand-binding domain-containing protein</fullName>
    </submittedName>
</protein>
<keyword evidence="7" id="KW-1185">Reference proteome</keyword>
<feature type="compositionally biased region" description="Pro residues" evidence="2">
    <location>
        <begin position="9"/>
        <end position="20"/>
    </location>
</feature>
<dbReference type="Proteomes" id="UP001180531">
    <property type="component" value="Unassembled WGS sequence"/>
</dbReference>
<accession>A0ABU2SPY4</accession>
<dbReference type="Pfam" id="PF17853">
    <property type="entry name" value="GGDEF_2"/>
    <property type="match status" value="1"/>
</dbReference>
<evidence type="ECO:0000256" key="2">
    <source>
        <dbReference type="SAM" id="MobiDB-lite"/>
    </source>
</evidence>
<dbReference type="Gene3D" id="1.10.10.2840">
    <property type="entry name" value="PucR C-terminal helix-turn-helix domain"/>
    <property type="match status" value="1"/>
</dbReference>
<evidence type="ECO:0000259" key="3">
    <source>
        <dbReference type="Pfam" id="PF07905"/>
    </source>
</evidence>
<proteinExistence type="inferred from homology"/>
<feature type="domain" description="CdaR GGDEF-like" evidence="5">
    <location>
        <begin position="305"/>
        <end position="431"/>
    </location>
</feature>
<dbReference type="InterPro" id="IPR012914">
    <property type="entry name" value="PucR_dom"/>
</dbReference>
<reference evidence="6" key="1">
    <citation type="submission" date="2024-05" db="EMBL/GenBank/DDBJ databases">
        <title>30 novel species of actinomycetes from the DSMZ collection.</title>
        <authorList>
            <person name="Nouioui I."/>
        </authorList>
    </citation>
    <scope>NUCLEOTIDE SEQUENCE</scope>
    <source>
        <strain evidence="6">DSM 40473</strain>
    </source>
</reference>
<evidence type="ECO:0000256" key="1">
    <source>
        <dbReference type="ARBA" id="ARBA00006754"/>
    </source>
</evidence>
<dbReference type="InterPro" id="IPR051448">
    <property type="entry name" value="CdaR-like_regulators"/>
</dbReference>
<dbReference type="Pfam" id="PF07905">
    <property type="entry name" value="PucR"/>
    <property type="match status" value="1"/>
</dbReference>
<dbReference type="InterPro" id="IPR041522">
    <property type="entry name" value="CdaR_GGDEF"/>
</dbReference>
<dbReference type="InterPro" id="IPR042070">
    <property type="entry name" value="PucR_C-HTH_sf"/>
</dbReference>
<name>A0ABU2SPY4_9ACTN</name>
<comment type="similarity">
    <text evidence="1">Belongs to the CdaR family.</text>
</comment>
<evidence type="ECO:0000313" key="6">
    <source>
        <dbReference type="EMBL" id="MDT0449984.1"/>
    </source>
</evidence>
<dbReference type="EMBL" id="JAVRFI010000006">
    <property type="protein sequence ID" value="MDT0449984.1"/>
    <property type="molecule type" value="Genomic_DNA"/>
</dbReference>
<sequence>MTAPLNHPQNPPHEQPPPPGQDHAMLRVRDLLGVPGLGLEAVPGTGDTDRAVRWAHVTELPDPGPYAGPDELVLTNGLWLGRQECAAYVRRLAESGAAGLVFGLRTDMPDVPDDLVAACRAAGLPLLRLPVEVPFTAVTQAVATAQAEQRQRHLLDALRHSNALTRAVSAGDGLRGVLAVLAGTARTPVALVDGLGNVLDSVGRPPAEQDVRAVADRLGADGEEYAEYPLRLASGADATVIPVRGVAGFDLAVVYGRPVAELGAAGRLVLEQGVRFLTVELAHRQALRAIEMRFAGEILDMVQSGPHRSGELMARLRSFGVNPDSALAVFSVIVPDSPGRAAWPLPDTAAVTDHFVARGLASVAASSGQDVVAIVSLPAADTDPARLAEGLAAALGPTSPAPGPRIGVGRVAAGHQELRRGLLQAREASRVARSRRRGPRVVSFADVGSYRLVLALVDPQTRRDFADAVLGPAIVYDATHNSELLRSLDAFLGSGMKWGQAAASLHIHVNTLRNRLAKLEALTGRDVGCAEDLADLFLALRVRDEES</sequence>
<feature type="domain" description="PucR C-terminal helix-turn-helix" evidence="4">
    <location>
        <begin position="484"/>
        <end position="542"/>
    </location>
</feature>
<dbReference type="RefSeq" id="WP_311610579.1">
    <property type="nucleotide sequence ID" value="NZ_JAVRFI010000006.1"/>
</dbReference>
<feature type="region of interest" description="Disordered" evidence="2">
    <location>
        <begin position="1"/>
        <end position="21"/>
    </location>
</feature>
<comment type="caution">
    <text evidence="6">The sequence shown here is derived from an EMBL/GenBank/DDBJ whole genome shotgun (WGS) entry which is preliminary data.</text>
</comment>
<dbReference type="InterPro" id="IPR025736">
    <property type="entry name" value="PucR_C-HTH_dom"/>
</dbReference>
<gene>
    <name evidence="6" type="ORF">RM609_13020</name>
</gene>
<evidence type="ECO:0000259" key="5">
    <source>
        <dbReference type="Pfam" id="PF17853"/>
    </source>
</evidence>
<feature type="domain" description="Purine catabolism PurC-like" evidence="3">
    <location>
        <begin position="30"/>
        <end position="144"/>
    </location>
</feature>
<organism evidence="6 7">
    <name type="scientific">Streptomyces hesseae</name>
    <dbReference type="NCBI Taxonomy" id="3075519"/>
    <lineage>
        <taxon>Bacteria</taxon>
        <taxon>Bacillati</taxon>
        <taxon>Actinomycetota</taxon>
        <taxon>Actinomycetes</taxon>
        <taxon>Kitasatosporales</taxon>
        <taxon>Streptomycetaceae</taxon>
        <taxon>Streptomyces</taxon>
    </lineage>
</organism>
<evidence type="ECO:0000259" key="4">
    <source>
        <dbReference type="Pfam" id="PF13556"/>
    </source>
</evidence>
<evidence type="ECO:0000313" key="7">
    <source>
        <dbReference type="Proteomes" id="UP001180531"/>
    </source>
</evidence>